<protein>
    <submittedName>
        <fullName evidence="1">Fusidic acid esterase FusH</fullName>
    </submittedName>
</protein>
<sequence length="71" mass="7920">RFNHGTYWDQGTHWSGGWGRFVDGSDLGSLEFGDATGDGKADLLVHTKDGKIALRTNRGTYWDQGKFMITL</sequence>
<proteinExistence type="predicted"/>
<dbReference type="EMBL" id="JAAGMQ010001271">
    <property type="protein sequence ID" value="NEC39913.1"/>
    <property type="molecule type" value="Genomic_DNA"/>
</dbReference>
<dbReference type="Proteomes" id="UP000475666">
    <property type="component" value="Unassembled WGS sequence"/>
</dbReference>
<gene>
    <name evidence="1" type="ORF">G3I66_43310</name>
</gene>
<reference evidence="1 2" key="1">
    <citation type="submission" date="2020-01" db="EMBL/GenBank/DDBJ databases">
        <title>Insect and environment-associated Actinomycetes.</title>
        <authorList>
            <person name="Currrie C."/>
            <person name="Chevrette M."/>
            <person name="Carlson C."/>
            <person name="Stubbendieck R."/>
            <person name="Wendt-Pienkowski E."/>
        </authorList>
    </citation>
    <scope>NUCLEOTIDE SEQUENCE [LARGE SCALE GENOMIC DNA]</scope>
    <source>
        <strain evidence="1 2">SID7739</strain>
    </source>
</reference>
<organism evidence="1 2">
    <name type="scientific">Streptomyces rubrogriseus</name>
    <dbReference type="NCBI Taxonomy" id="194673"/>
    <lineage>
        <taxon>Bacteria</taxon>
        <taxon>Bacillati</taxon>
        <taxon>Actinomycetota</taxon>
        <taxon>Actinomycetes</taxon>
        <taxon>Kitasatosporales</taxon>
        <taxon>Streptomycetaceae</taxon>
        <taxon>Streptomyces</taxon>
        <taxon>Streptomyces violaceoruber group</taxon>
    </lineage>
</organism>
<evidence type="ECO:0000313" key="2">
    <source>
        <dbReference type="Proteomes" id="UP000475666"/>
    </source>
</evidence>
<evidence type="ECO:0000313" key="1">
    <source>
        <dbReference type="EMBL" id="NEC39913.1"/>
    </source>
</evidence>
<dbReference type="InterPro" id="IPR028994">
    <property type="entry name" value="Integrin_alpha_N"/>
</dbReference>
<accession>A0A6G3TTJ9</accession>
<name>A0A6G3TTJ9_9ACTN</name>
<dbReference type="AlphaFoldDB" id="A0A6G3TTJ9"/>
<feature type="non-terminal residue" evidence="1">
    <location>
        <position position="1"/>
    </location>
</feature>
<dbReference type="SUPFAM" id="SSF69318">
    <property type="entry name" value="Integrin alpha N-terminal domain"/>
    <property type="match status" value="1"/>
</dbReference>
<comment type="caution">
    <text evidence="1">The sequence shown here is derived from an EMBL/GenBank/DDBJ whole genome shotgun (WGS) entry which is preliminary data.</text>
</comment>